<dbReference type="Pfam" id="PF13177">
    <property type="entry name" value="DNA_pol3_delta2"/>
    <property type="match status" value="1"/>
</dbReference>
<feature type="compositionally biased region" description="Low complexity" evidence="12">
    <location>
        <begin position="454"/>
        <end position="496"/>
    </location>
</feature>
<dbReference type="CDD" id="cd00009">
    <property type="entry name" value="AAA"/>
    <property type="match status" value="1"/>
</dbReference>
<feature type="compositionally biased region" description="Low complexity" evidence="12">
    <location>
        <begin position="609"/>
        <end position="635"/>
    </location>
</feature>
<dbReference type="SUPFAM" id="SSF52540">
    <property type="entry name" value="P-loop containing nucleoside triphosphate hydrolases"/>
    <property type="match status" value="1"/>
</dbReference>
<feature type="region of interest" description="Disordered" evidence="12">
    <location>
        <begin position="448"/>
        <end position="496"/>
    </location>
</feature>
<evidence type="ECO:0000256" key="3">
    <source>
        <dbReference type="ARBA" id="ARBA00022695"/>
    </source>
</evidence>
<dbReference type="EC" id="2.7.7.7" evidence="11"/>
<evidence type="ECO:0000256" key="9">
    <source>
        <dbReference type="ARBA" id="ARBA00022932"/>
    </source>
</evidence>
<dbReference type="NCBIfam" id="TIGR02397">
    <property type="entry name" value="dnaX_nterm"/>
    <property type="match status" value="1"/>
</dbReference>
<dbReference type="SUPFAM" id="SSF48019">
    <property type="entry name" value="post-AAA+ oligomerization domain-like"/>
    <property type="match status" value="1"/>
</dbReference>
<accession>A0A7V8VBK2</accession>
<dbReference type="Gene3D" id="1.10.8.60">
    <property type="match status" value="1"/>
</dbReference>
<comment type="subunit">
    <text evidence="11">DNA polymerase III contains a core (composed of alpha, epsilon and theta chains) that associates with a tau subunit. This core dimerizes to form the POLIII' complex. PolIII' associates with the gamma complex (composed of gamma, delta, delta', psi and chi chains) and with the beta chain to form the complete DNA polymerase III complex.</text>
</comment>
<feature type="compositionally biased region" description="Low complexity" evidence="12">
    <location>
        <begin position="25"/>
        <end position="37"/>
    </location>
</feature>
<dbReference type="InterPro" id="IPR001270">
    <property type="entry name" value="ClpA/B"/>
</dbReference>
<dbReference type="GO" id="GO:0006261">
    <property type="term" value="P:DNA-templated DNA replication"/>
    <property type="evidence" value="ECO:0007669"/>
    <property type="project" value="TreeGrafter"/>
</dbReference>
<keyword evidence="9 11" id="KW-0239">DNA-directed DNA polymerase</keyword>
<evidence type="ECO:0000256" key="11">
    <source>
        <dbReference type="RuleBase" id="RU364063"/>
    </source>
</evidence>
<dbReference type="InterPro" id="IPR045085">
    <property type="entry name" value="HLD_clamp_pol_III_gamma_tau"/>
</dbReference>
<keyword evidence="3 11" id="KW-0548">Nucleotidyltransferase</keyword>
<dbReference type="GO" id="GO:0046872">
    <property type="term" value="F:metal ion binding"/>
    <property type="evidence" value="ECO:0007669"/>
    <property type="project" value="UniProtKB-KW"/>
</dbReference>
<dbReference type="FunFam" id="3.40.50.300:FF:000014">
    <property type="entry name" value="DNA polymerase III subunit gamma/tau"/>
    <property type="match status" value="1"/>
</dbReference>
<dbReference type="PANTHER" id="PTHR11669:SF0">
    <property type="entry name" value="PROTEIN STICHEL-LIKE 2"/>
    <property type="match status" value="1"/>
</dbReference>
<dbReference type="NCBIfam" id="NF004046">
    <property type="entry name" value="PRK05563.1"/>
    <property type="match status" value="1"/>
</dbReference>
<feature type="region of interest" description="Disordered" evidence="12">
    <location>
        <begin position="658"/>
        <end position="697"/>
    </location>
</feature>
<dbReference type="RefSeq" id="WP_194536430.1">
    <property type="nucleotide sequence ID" value="NZ_JACEFB010000001.1"/>
</dbReference>
<dbReference type="InterPro" id="IPR003593">
    <property type="entry name" value="AAA+_ATPase"/>
</dbReference>
<feature type="region of interest" description="Disordered" evidence="12">
    <location>
        <begin position="604"/>
        <end position="638"/>
    </location>
</feature>
<dbReference type="PANTHER" id="PTHR11669">
    <property type="entry name" value="REPLICATION FACTOR C / DNA POLYMERASE III GAMMA-TAU SUBUNIT"/>
    <property type="match status" value="1"/>
</dbReference>
<dbReference type="AlphaFoldDB" id="A0A7V8VBK2"/>
<protein>
    <recommendedName>
        <fullName evidence="11">DNA polymerase III subunit gamma/tau</fullName>
        <ecNumber evidence="11">2.7.7.7</ecNumber>
    </recommendedName>
</protein>
<dbReference type="FunFam" id="1.10.8.60:FF:000013">
    <property type="entry name" value="DNA polymerase III subunit gamma/tau"/>
    <property type="match status" value="1"/>
</dbReference>
<keyword evidence="2 11" id="KW-0808">Transferase</keyword>
<dbReference type="GO" id="GO:0003677">
    <property type="term" value="F:DNA binding"/>
    <property type="evidence" value="ECO:0007669"/>
    <property type="project" value="InterPro"/>
</dbReference>
<dbReference type="Gene3D" id="1.20.272.10">
    <property type="match status" value="1"/>
</dbReference>
<dbReference type="Pfam" id="PF22608">
    <property type="entry name" value="DNAX_ATPase_lid"/>
    <property type="match status" value="1"/>
</dbReference>
<evidence type="ECO:0000256" key="6">
    <source>
        <dbReference type="ARBA" id="ARBA00022741"/>
    </source>
</evidence>
<feature type="domain" description="AAA+ ATPase" evidence="13">
    <location>
        <begin position="104"/>
        <end position="246"/>
    </location>
</feature>
<keyword evidence="6 11" id="KW-0547">Nucleotide-binding</keyword>
<evidence type="ECO:0000256" key="10">
    <source>
        <dbReference type="ARBA" id="ARBA00049244"/>
    </source>
</evidence>
<dbReference type="EMBL" id="JACEFB010000001">
    <property type="protein sequence ID" value="MBA2225028.1"/>
    <property type="molecule type" value="Genomic_DNA"/>
</dbReference>
<name>A0A7V8VBK2_9BACT</name>
<dbReference type="Gene3D" id="3.40.50.300">
    <property type="entry name" value="P-loop containing nucleotide triphosphate hydrolases"/>
    <property type="match status" value="1"/>
</dbReference>
<dbReference type="Proteomes" id="UP000542342">
    <property type="component" value="Unassembled WGS sequence"/>
</dbReference>
<comment type="similarity">
    <text evidence="1 11">Belongs to the DnaX/STICHEL family.</text>
</comment>
<keyword evidence="5" id="KW-0479">Metal-binding</keyword>
<evidence type="ECO:0000256" key="1">
    <source>
        <dbReference type="ARBA" id="ARBA00006360"/>
    </source>
</evidence>
<sequence>MQSASSAGGEAPPPQRPASPRTEESAAVPVPAEPARVTSTADSAAARTGQGEPAVTAPAPYPAPSAPGHYTVMARRYRPQQFADLIGQEHVAQALVQALESGRVAHAYLFTGARGVGKTSTARILAKALNCVHGPTPYPCDTCDICQAIATGEDVDVVEIDGASNRGIEDARDLRQSVGFRPVRSRFKIFIIDEVHMLTREAFNALLKTLEEPPPHVKFIFATTEVQKIPITILSRCQRFDFAHVRPAQIAQHLQRIVQKEGREAEPEALRLVARKAAGSMRDAQSLLDQLLAAESGCLTVQRVRQVLGLSSEEQVLQLAEAVFRRDAAGALQLLQQWYDQGLQAGELIDQLIAHWRNLMLLKCGGFEVRELPVDTGAIDALRQQVEQVSLDTILAGLDVWTAVKARLRDAYQAQILLEMAVVRLARMEELLSVGALWQQLMQGGGSLGGPAGGSSPASNPAASRSSSGPRTGTMPPAGTAPPTRSAPSASSGSSIGAKRMEGLAASEPSGPIPLTPETVAEVWSECLRRLTDRFPILANHLKQALPPAISGPNTVVIRFPAPYNLAYEACSQNEHFARRLEETLLAVTGQPVAVRYERVPTLGGSGSAGEASSGLAGLPASGMVPPGPGSASGSDPRRPWLDWPLFRKAIETLDAQIIRVDEGFQPRPPATTHEPPRPSDNGEQPPETNSEPDDEG</sequence>
<dbReference type="InterPro" id="IPR012763">
    <property type="entry name" value="DNA_pol_III_sug/sutau_N"/>
</dbReference>
<feature type="region of interest" description="Disordered" evidence="12">
    <location>
        <begin position="1"/>
        <end position="63"/>
    </location>
</feature>
<dbReference type="PRINTS" id="PR00300">
    <property type="entry name" value="CLPPROTEASEA"/>
</dbReference>
<comment type="catalytic activity">
    <reaction evidence="10 11">
        <text>DNA(n) + a 2'-deoxyribonucleoside 5'-triphosphate = DNA(n+1) + diphosphate</text>
        <dbReference type="Rhea" id="RHEA:22508"/>
        <dbReference type="Rhea" id="RHEA-COMP:17339"/>
        <dbReference type="Rhea" id="RHEA-COMP:17340"/>
        <dbReference type="ChEBI" id="CHEBI:33019"/>
        <dbReference type="ChEBI" id="CHEBI:61560"/>
        <dbReference type="ChEBI" id="CHEBI:173112"/>
        <dbReference type="EC" id="2.7.7.7"/>
    </reaction>
</comment>
<evidence type="ECO:0000256" key="8">
    <source>
        <dbReference type="ARBA" id="ARBA00022840"/>
    </source>
</evidence>
<evidence type="ECO:0000256" key="2">
    <source>
        <dbReference type="ARBA" id="ARBA00022679"/>
    </source>
</evidence>
<evidence type="ECO:0000259" key="13">
    <source>
        <dbReference type="SMART" id="SM00382"/>
    </source>
</evidence>
<organism evidence="14 15">
    <name type="scientific">Thermogemmata fonticola</name>
    <dbReference type="NCBI Taxonomy" id="2755323"/>
    <lineage>
        <taxon>Bacteria</taxon>
        <taxon>Pseudomonadati</taxon>
        <taxon>Planctomycetota</taxon>
        <taxon>Planctomycetia</taxon>
        <taxon>Gemmatales</taxon>
        <taxon>Gemmataceae</taxon>
        <taxon>Thermogemmata</taxon>
    </lineage>
</organism>
<dbReference type="GO" id="GO:0005524">
    <property type="term" value="F:ATP binding"/>
    <property type="evidence" value="ECO:0007669"/>
    <property type="project" value="UniProtKB-KW"/>
</dbReference>
<reference evidence="14 15" key="1">
    <citation type="submission" date="2020-07" db="EMBL/GenBank/DDBJ databases">
        <title>Thermogemmata thermophila gen. nov., sp. nov., a novel moderate thermophilic planctomycete from a Kamchatka hot spring.</title>
        <authorList>
            <person name="Elcheninov A.G."/>
            <person name="Podosokorskaya O.A."/>
            <person name="Kovaleva O.L."/>
            <person name="Novikov A."/>
            <person name="Bonch-Osmolovskaya E.A."/>
            <person name="Toshchakov S.V."/>
            <person name="Kublanov I.V."/>
        </authorList>
    </citation>
    <scope>NUCLEOTIDE SEQUENCE [LARGE SCALE GENOMIC DNA]</scope>
    <source>
        <strain evidence="14 15">2918</strain>
    </source>
</reference>
<dbReference type="SMART" id="SM00382">
    <property type="entry name" value="AAA"/>
    <property type="match status" value="1"/>
</dbReference>
<evidence type="ECO:0000256" key="12">
    <source>
        <dbReference type="SAM" id="MobiDB-lite"/>
    </source>
</evidence>
<keyword evidence="15" id="KW-1185">Reference proteome</keyword>
<dbReference type="Pfam" id="PF12169">
    <property type="entry name" value="DNA_pol3_gamma3"/>
    <property type="match status" value="1"/>
</dbReference>
<dbReference type="InterPro" id="IPR050238">
    <property type="entry name" value="DNA_Rep/Repair_Clamp_Loader"/>
</dbReference>
<comment type="function">
    <text evidence="11">DNA polymerase III is a complex, multichain enzyme responsible for most of the replicative synthesis in bacteria. This DNA polymerase also exhibits 3' to 5' exonuclease activity.</text>
</comment>
<dbReference type="InterPro" id="IPR027417">
    <property type="entry name" value="P-loop_NTPase"/>
</dbReference>
<dbReference type="GO" id="GO:0009360">
    <property type="term" value="C:DNA polymerase III complex"/>
    <property type="evidence" value="ECO:0007669"/>
    <property type="project" value="InterPro"/>
</dbReference>
<evidence type="ECO:0000256" key="4">
    <source>
        <dbReference type="ARBA" id="ARBA00022705"/>
    </source>
</evidence>
<dbReference type="GO" id="GO:0003887">
    <property type="term" value="F:DNA-directed DNA polymerase activity"/>
    <property type="evidence" value="ECO:0007669"/>
    <property type="project" value="UniProtKB-KW"/>
</dbReference>
<dbReference type="InterPro" id="IPR022754">
    <property type="entry name" value="DNA_pol_III_gamma-3"/>
</dbReference>
<comment type="caution">
    <text evidence="14">The sequence shown here is derived from an EMBL/GenBank/DDBJ whole genome shotgun (WGS) entry which is preliminary data.</text>
</comment>
<gene>
    <name evidence="11 14" type="primary">dnaX</name>
    <name evidence="14" type="ORF">H0921_02515</name>
</gene>
<keyword evidence="7" id="KW-0862">Zinc</keyword>
<dbReference type="CDD" id="cd18137">
    <property type="entry name" value="HLD_clamp_pol_III_gamma_tau"/>
    <property type="match status" value="1"/>
</dbReference>
<evidence type="ECO:0000313" key="15">
    <source>
        <dbReference type="Proteomes" id="UP000542342"/>
    </source>
</evidence>
<evidence type="ECO:0000256" key="5">
    <source>
        <dbReference type="ARBA" id="ARBA00022723"/>
    </source>
</evidence>
<proteinExistence type="inferred from homology"/>
<dbReference type="InterPro" id="IPR008921">
    <property type="entry name" value="DNA_pol3_clamp-load_cplx_C"/>
</dbReference>
<keyword evidence="8 11" id="KW-0067">ATP-binding</keyword>
<evidence type="ECO:0000313" key="14">
    <source>
        <dbReference type="EMBL" id="MBA2225028.1"/>
    </source>
</evidence>
<evidence type="ECO:0000256" key="7">
    <source>
        <dbReference type="ARBA" id="ARBA00022833"/>
    </source>
</evidence>
<keyword evidence="4 11" id="KW-0235">DNA replication</keyword>